<dbReference type="SMART" id="SM00490">
    <property type="entry name" value="HELICc"/>
    <property type="match status" value="1"/>
</dbReference>
<dbReference type="InterPro" id="IPR050079">
    <property type="entry name" value="DEAD_box_RNA_helicase"/>
</dbReference>
<feature type="compositionally biased region" description="Basic residues" evidence="6">
    <location>
        <begin position="595"/>
        <end position="612"/>
    </location>
</feature>
<protein>
    <submittedName>
        <fullName evidence="9">DEAD/DEAH box RNA helicase</fullName>
    </submittedName>
</protein>
<dbReference type="Proteomes" id="UP000078348">
    <property type="component" value="Unassembled WGS sequence"/>
</dbReference>
<dbReference type="GO" id="GO:0003723">
    <property type="term" value="F:RNA binding"/>
    <property type="evidence" value="ECO:0007669"/>
    <property type="project" value="UniProtKB-KW"/>
</dbReference>
<feature type="domain" description="Helicase ATP-binding" evidence="7">
    <location>
        <begin position="38"/>
        <end position="217"/>
    </location>
</feature>
<dbReference type="InterPro" id="IPR027417">
    <property type="entry name" value="P-loop_NTPase"/>
</dbReference>
<dbReference type="Gene3D" id="3.40.50.300">
    <property type="entry name" value="P-loop containing nucleotide triphosphate hydrolases"/>
    <property type="match status" value="2"/>
</dbReference>
<evidence type="ECO:0000259" key="7">
    <source>
        <dbReference type="PROSITE" id="PS51192"/>
    </source>
</evidence>
<dbReference type="EMBL" id="LXWW01000556">
    <property type="protein sequence ID" value="OAO12245.1"/>
    <property type="molecule type" value="Genomic_DNA"/>
</dbReference>
<feature type="compositionally biased region" description="Basic and acidic residues" evidence="6">
    <location>
        <begin position="583"/>
        <end position="592"/>
    </location>
</feature>
<dbReference type="STRING" id="478820.A0A196S572"/>
<keyword evidence="2" id="KW-0378">Hydrolase</keyword>
<dbReference type="PANTHER" id="PTHR47959">
    <property type="entry name" value="ATP-DEPENDENT RNA HELICASE RHLE-RELATED"/>
    <property type="match status" value="1"/>
</dbReference>
<dbReference type="Pfam" id="PF00271">
    <property type="entry name" value="Helicase_C"/>
    <property type="match status" value="1"/>
</dbReference>
<proteinExistence type="predicted"/>
<dbReference type="InterPro" id="IPR025313">
    <property type="entry name" value="SPB4-like_CTE"/>
</dbReference>
<feature type="compositionally biased region" description="Basic and acidic residues" evidence="6">
    <location>
        <begin position="517"/>
        <end position="529"/>
    </location>
</feature>
<comment type="caution">
    <text evidence="9">The sequence shown here is derived from an EMBL/GenBank/DDBJ whole genome shotgun (WGS) entry which is preliminary data.</text>
</comment>
<evidence type="ECO:0000313" key="9">
    <source>
        <dbReference type="EMBL" id="OAO12245.1"/>
    </source>
</evidence>
<evidence type="ECO:0000256" key="2">
    <source>
        <dbReference type="ARBA" id="ARBA00022801"/>
    </source>
</evidence>
<dbReference type="Pfam" id="PF00270">
    <property type="entry name" value="DEAD"/>
    <property type="match status" value="1"/>
</dbReference>
<dbReference type="GO" id="GO:0005524">
    <property type="term" value="F:ATP binding"/>
    <property type="evidence" value="ECO:0007669"/>
    <property type="project" value="UniProtKB-KW"/>
</dbReference>
<feature type="region of interest" description="Disordered" evidence="6">
    <location>
        <begin position="564"/>
        <end position="612"/>
    </location>
</feature>
<keyword evidence="3 9" id="KW-0347">Helicase</keyword>
<dbReference type="InterPro" id="IPR014001">
    <property type="entry name" value="Helicase_ATP-bd"/>
</dbReference>
<sequence length="612" mass="70070">MSSGKLFSDILPPLMPEVLDVVKELDFSRATPVQGAVIPYFLSNKDVNVSACTGSGKTLAFLIPIFQLLGRPECTVSHGEVGGIVISPTRELAMQTYSIAERFEKHLPKVHVALLTGGNDISDDMKQLQSDKCLFLIATPGRLKDIMQRMGEKLIMRDLEVLVLDEADVLLDLGHAQTISFILSKLPKQRRTGLFSATEAKGVDALVKAGLRNPIKIKIEIKNQNTIQAVPVLLKNYYVVLPSDSKLGFLVQFMLSHKDSKILVFFLTCASVDYFARAVQSLPATAGLKIKSLHGRMVQKKRVRTMEDFRKPEPGVLFCTDVAARGIDIPDLDWIVQYAPPQDPSFFIHRVGRTARAGKKGQSLLFIEPSEKAYIPFTKKRGVPLEEFEVKADEALRAQSLEYLSAVREHCAHDRDFYEESVTAFTADIRAYRNHDCNFILRFEDVDVAALARSFALVRLPRVSELKGRKVAFEDMDVDVRSIPYLNAEREKARQERLKKEEEEREARLKKLKSKEKKSEKRGKEEEEKRKRKGKHERIMNEWDELQEEERLFRQYKKHKLSEEEYEKRLLEDDDGSEEEDTLEKAWKDHQMMRNSRKMRRAKGGKNKIFNK</sequence>
<dbReference type="SMART" id="SM01178">
    <property type="entry name" value="DUF4217"/>
    <property type="match status" value="1"/>
</dbReference>
<feature type="region of interest" description="Disordered" evidence="6">
    <location>
        <begin position="491"/>
        <end position="540"/>
    </location>
</feature>
<dbReference type="GO" id="GO:0003724">
    <property type="term" value="F:RNA helicase activity"/>
    <property type="evidence" value="ECO:0007669"/>
    <property type="project" value="TreeGrafter"/>
</dbReference>
<evidence type="ECO:0000256" key="4">
    <source>
        <dbReference type="ARBA" id="ARBA00022840"/>
    </source>
</evidence>
<dbReference type="InterPro" id="IPR001650">
    <property type="entry name" value="Helicase_C-like"/>
</dbReference>
<gene>
    <name evidence="9" type="ORF">AV274_6048</name>
</gene>
<dbReference type="CDD" id="cd17960">
    <property type="entry name" value="DEADc_DDX55"/>
    <property type="match status" value="1"/>
</dbReference>
<evidence type="ECO:0000256" key="1">
    <source>
        <dbReference type="ARBA" id="ARBA00022741"/>
    </source>
</evidence>
<dbReference type="InterPro" id="IPR011545">
    <property type="entry name" value="DEAD/DEAH_box_helicase_dom"/>
</dbReference>
<evidence type="ECO:0000313" key="10">
    <source>
        <dbReference type="Proteomes" id="UP000078348"/>
    </source>
</evidence>
<dbReference type="PANTHER" id="PTHR47959:SF1">
    <property type="entry name" value="ATP-DEPENDENT RNA HELICASE DBPA"/>
    <property type="match status" value="1"/>
</dbReference>
<evidence type="ECO:0000256" key="3">
    <source>
        <dbReference type="ARBA" id="ARBA00022806"/>
    </source>
</evidence>
<dbReference type="PROSITE" id="PS51194">
    <property type="entry name" value="HELICASE_CTER"/>
    <property type="match status" value="1"/>
</dbReference>
<dbReference type="AlphaFoldDB" id="A0A196S572"/>
<dbReference type="SMART" id="SM00487">
    <property type="entry name" value="DEXDc"/>
    <property type="match status" value="1"/>
</dbReference>
<feature type="compositionally biased region" description="Acidic residues" evidence="6">
    <location>
        <begin position="572"/>
        <end position="582"/>
    </location>
</feature>
<organism evidence="9 10">
    <name type="scientific">Blastocystis sp. subtype 1 (strain ATCC 50177 / NandII)</name>
    <dbReference type="NCBI Taxonomy" id="478820"/>
    <lineage>
        <taxon>Eukaryota</taxon>
        <taxon>Sar</taxon>
        <taxon>Stramenopiles</taxon>
        <taxon>Bigyra</taxon>
        <taxon>Opalozoa</taxon>
        <taxon>Opalinata</taxon>
        <taxon>Blastocystidae</taxon>
        <taxon>Blastocystis</taxon>
    </lineage>
</organism>
<feature type="compositionally biased region" description="Basic and acidic residues" evidence="6">
    <location>
        <begin position="491"/>
        <end position="509"/>
    </location>
</feature>
<dbReference type="Pfam" id="PF13959">
    <property type="entry name" value="CTE_SPB4"/>
    <property type="match status" value="1"/>
</dbReference>
<feature type="domain" description="Helicase C-terminal" evidence="8">
    <location>
        <begin position="233"/>
        <end position="404"/>
    </location>
</feature>
<dbReference type="GO" id="GO:0005829">
    <property type="term" value="C:cytosol"/>
    <property type="evidence" value="ECO:0007669"/>
    <property type="project" value="TreeGrafter"/>
</dbReference>
<reference evidence="9 10" key="1">
    <citation type="submission" date="2016-05" db="EMBL/GenBank/DDBJ databases">
        <title>Nuclear genome of Blastocystis sp. subtype 1 NandII.</title>
        <authorList>
            <person name="Gentekaki E."/>
            <person name="Curtis B."/>
            <person name="Stairs C."/>
            <person name="Eme L."/>
            <person name="Herman E."/>
            <person name="Klimes V."/>
            <person name="Arias M.C."/>
            <person name="Elias M."/>
            <person name="Hilliou F."/>
            <person name="Klute M."/>
            <person name="Malik S.-B."/>
            <person name="Pightling A."/>
            <person name="Rachubinski R."/>
            <person name="Salas D."/>
            <person name="Schlacht A."/>
            <person name="Suga H."/>
            <person name="Archibald J."/>
            <person name="Ball S.G."/>
            <person name="Clark G."/>
            <person name="Dacks J."/>
            <person name="Van Der Giezen M."/>
            <person name="Tsaousis A."/>
            <person name="Roger A."/>
        </authorList>
    </citation>
    <scope>NUCLEOTIDE SEQUENCE [LARGE SCALE GENOMIC DNA]</scope>
    <source>
        <strain evidence="10">ATCC 50177 / NandII</strain>
    </source>
</reference>
<keyword evidence="1" id="KW-0547">Nucleotide-binding</keyword>
<keyword evidence="4" id="KW-0067">ATP-binding</keyword>
<evidence type="ECO:0000259" key="8">
    <source>
        <dbReference type="PROSITE" id="PS51194"/>
    </source>
</evidence>
<dbReference type="SUPFAM" id="SSF52540">
    <property type="entry name" value="P-loop containing nucleoside triphosphate hydrolases"/>
    <property type="match status" value="1"/>
</dbReference>
<accession>A0A196S572</accession>
<name>A0A196S572_BLAHN</name>
<evidence type="ECO:0000256" key="6">
    <source>
        <dbReference type="SAM" id="MobiDB-lite"/>
    </source>
</evidence>
<dbReference type="PROSITE" id="PS51192">
    <property type="entry name" value="HELICASE_ATP_BIND_1"/>
    <property type="match status" value="1"/>
</dbReference>
<evidence type="ECO:0000256" key="5">
    <source>
        <dbReference type="ARBA" id="ARBA00022884"/>
    </source>
</evidence>
<dbReference type="OrthoDB" id="7396459at2759"/>
<keyword evidence="5" id="KW-0694">RNA-binding</keyword>
<dbReference type="GO" id="GO:0016787">
    <property type="term" value="F:hydrolase activity"/>
    <property type="evidence" value="ECO:0007669"/>
    <property type="project" value="UniProtKB-KW"/>
</dbReference>
<dbReference type="CDD" id="cd18787">
    <property type="entry name" value="SF2_C_DEAD"/>
    <property type="match status" value="1"/>
</dbReference>
<keyword evidence="10" id="KW-1185">Reference proteome</keyword>